<dbReference type="Proteomes" id="UP001597181">
    <property type="component" value="Unassembled WGS sequence"/>
</dbReference>
<sequence length="69" mass="8137">MEPLNISYELFVDHEDPGHFIFVEEWPDRAALDAHCATEHFTRLVPQIDAHQRARDTYIQMRRVFPAEG</sequence>
<evidence type="ECO:0000313" key="3">
    <source>
        <dbReference type="Proteomes" id="UP001597181"/>
    </source>
</evidence>
<evidence type="ECO:0000313" key="2">
    <source>
        <dbReference type="EMBL" id="MFD1200546.1"/>
    </source>
</evidence>
<feature type="domain" description="ABM" evidence="1">
    <location>
        <begin position="1"/>
        <end position="61"/>
    </location>
</feature>
<dbReference type="Gene3D" id="3.30.70.100">
    <property type="match status" value="1"/>
</dbReference>
<accession>A0ABW3TIJ4</accession>
<keyword evidence="2" id="KW-0503">Monooxygenase</keyword>
<evidence type="ECO:0000259" key="1">
    <source>
        <dbReference type="PROSITE" id="PS51725"/>
    </source>
</evidence>
<name>A0ABW3TIJ4_9MICO</name>
<dbReference type="Pfam" id="PF03992">
    <property type="entry name" value="ABM"/>
    <property type="match status" value="1"/>
</dbReference>
<proteinExistence type="predicted"/>
<dbReference type="RefSeq" id="WP_343958843.1">
    <property type="nucleotide sequence ID" value="NZ_BAAAKZ010000003.1"/>
</dbReference>
<keyword evidence="3" id="KW-1185">Reference proteome</keyword>
<keyword evidence="2" id="KW-0560">Oxidoreductase</keyword>
<reference evidence="3" key="1">
    <citation type="journal article" date="2019" name="Int. J. Syst. Evol. Microbiol.">
        <title>The Global Catalogue of Microorganisms (GCM) 10K type strain sequencing project: providing services to taxonomists for standard genome sequencing and annotation.</title>
        <authorList>
            <consortium name="The Broad Institute Genomics Platform"/>
            <consortium name="The Broad Institute Genome Sequencing Center for Infectious Disease"/>
            <person name="Wu L."/>
            <person name="Ma J."/>
        </authorList>
    </citation>
    <scope>NUCLEOTIDE SEQUENCE [LARGE SCALE GENOMIC DNA]</scope>
    <source>
        <strain evidence="3">CCUG 50213</strain>
    </source>
</reference>
<dbReference type="EMBL" id="JBHTLY010000001">
    <property type="protein sequence ID" value="MFD1200546.1"/>
    <property type="molecule type" value="Genomic_DNA"/>
</dbReference>
<dbReference type="GO" id="GO:0004497">
    <property type="term" value="F:monooxygenase activity"/>
    <property type="evidence" value="ECO:0007669"/>
    <property type="project" value="UniProtKB-KW"/>
</dbReference>
<organism evidence="2 3">
    <name type="scientific">Leucobacter albus</name>
    <dbReference type="NCBI Taxonomy" id="272210"/>
    <lineage>
        <taxon>Bacteria</taxon>
        <taxon>Bacillati</taxon>
        <taxon>Actinomycetota</taxon>
        <taxon>Actinomycetes</taxon>
        <taxon>Micrococcales</taxon>
        <taxon>Microbacteriaceae</taxon>
        <taxon>Leucobacter</taxon>
    </lineage>
</organism>
<gene>
    <name evidence="2" type="ORF">ACFQ3U_01380</name>
</gene>
<comment type="caution">
    <text evidence="2">The sequence shown here is derived from an EMBL/GenBank/DDBJ whole genome shotgun (WGS) entry which is preliminary data.</text>
</comment>
<dbReference type="InterPro" id="IPR011008">
    <property type="entry name" value="Dimeric_a/b-barrel"/>
</dbReference>
<protein>
    <submittedName>
        <fullName evidence="2">Antibiotic biosynthesis monooxygenase</fullName>
    </submittedName>
</protein>
<dbReference type="InterPro" id="IPR007138">
    <property type="entry name" value="ABM_dom"/>
</dbReference>
<dbReference type="SUPFAM" id="SSF54909">
    <property type="entry name" value="Dimeric alpha+beta barrel"/>
    <property type="match status" value="1"/>
</dbReference>
<dbReference type="PROSITE" id="PS51725">
    <property type="entry name" value="ABM"/>
    <property type="match status" value="1"/>
</dbReference>